<keyword evidence="5" id="KW-0378">Hydrolase</keyword>
<gene>
    <name evidence="12" type="ORF">CIRG_09047</name>
</gene>
<dbReference type="EMBL" id="DS028100">
    <property type="protein sequence ID" value="KMP09814.1"/>
    <property type="molecule type" value="Genomic_DNA"/>
</dbReference>
<evidence type="ECO:0000256" key="4">
    <source>
        <dbReference type="ARBA" id="ARBA00022729"/>
    </source>
</evidence>
<keyword evidence="7" id="KW-0961">Cell wall biogenesis/degradation</keyword>
<comment type="similarity">
    <text evidence="2">Belongs to the PGA52 family.</text>
</comment>
<dbReference type="PANTHER" id="PTHR31737">
    <property type="entry name" value="PROTEIN TOS1"/>
    <property type="match status" value="1"/>
</dbReference>
<feature type="chain" id="PRO_5005285146" description="glucan endo-1,3-beta-D-glucosidase" evidence="9">
    <location>
        <begin position="21"/>
        <end position="431"/>
    </location>
</feature>
<dbReference type="Proteomes" id="UP000054565">
    <property type="component" value="Unassembled WGS sequence"/>
</dbReference>
<sequence>MHLKLAVGAALAASISTVSAQACSDGSAQQLGGNWYCSAVDSIAYTNFGSSGSYDEVTQMGGGTCASKKKEFSGPLAPLDGEVSWHFRGPLHLKKFAYYTLGSGLKPDTKRSFHARRHGHGHMHRRAEEKRAVGDIVTATINGEVVTWANEYDGGAAPTPAPGSYKGSDKDSKGSGKKGGDTRKKTPEFNAGIGKWGRQGYYDAEKGVADGLTFLNHNGGQGSGVFDYDFGNSLSYASEDGLSGAASPCVLKDNLIPDNKEIIIMSDKECNGDSCGTVRPGTVAYHGFDGASKLFLLELSMPLSGKTGFNMDMPAAWILNAAIPRTLQYGKAECSCWKSGCGEFDVLEILDSGNTRAKSTIHANISGGDSHFFNRPTDKPIKVAVVFNALTSSAHIKILDDDVEFAPVIDSTEVTKFCIEATLNSIFHLGS</sequence>
<feature type="domain" description="Cell wall protein YJL171C/Tos1 C-terminal" evidence="10">
    <location>
        <begin position="194"/>
        <end position="416"/>
    </location>
</feature>
<dbReference type="Pfam" id="PF10290">
    <property type="entry name" value="YJL171C_Tos1_N"/>
    <property type="match status" value="1"/>
</dbReference>
<evidence type="ECO:0000259" key="11">
    <source>
        <dbReference type="Pfam" id="PF10290"/>
    </source>
</evidence>
<evidence type="ECO:0000256" key="6">
    <source>
        <dbReference type="ARBA" id="ARBA00023295"/>
    </source>
</evidence>
<feature type="domain" description="Cell wall protein YJL171C/Tos1 N-terminal" evidence="11">
    <location>
        <begin position="41"/>
        <end position="100"/>
    </location>
</feature>
<evidence type="ECO:0000256" key="3">
    <source>
        <dbReference type="ARBA" id="ARBA00012780"/>
    </source>
</evidence>
<dbReference type="InterPro" id="IPR018805">
    <property type="entry name" value="YJL171C/Tos1_C"/>
</dbReference>
<dbReference type="GO" id="GO:0009277">
    <property type="term" value="C:fungal-type cell wall"/>
    <property type="evidence" value="ECO:0007669"/>
    <property type="project" value="TreeGrafter"/>
</dbReference>
<keyword evidence="4 9" id="KW-0732">Signal</keyword>
<proteinExistence type="inferred from homology"/>
<evidence type="ECO:0000256" key="7">
    <source>
        <dbReference type="ARBA" id="ARBA00023316"/>
    </source>
</evidence>
<dbReference type="GO" id="GO:0071555">
    <property type="term" value="P:cell wall organization"/>
    <property type="evidence" value="ECO:0007669"/>
    <property type="project" value="UniProtKB-KW"/>
</dbReference>
<evidence type="ECO:0000256" key="2">
    <source>
        <dbReference type="ARBA" id="ARBA00006055"/>
    </source>
</evidence>
<dbReference type="AlphaFoldDB" id="A0A0J6YRB6"/>
<dbReference type="PROSITE" id="PS51257">
    <property type="entry name" value="PROKAR_LIPOPROTEIN"/>
    <property type="match status" value="1"/>
</dbReference>
<accession>A0A0J6YRB6</accession>
<dbReference type="EC" id="3.2.1.39" evidence="3"/>
<keyword evidence="6" id="KW-0326">Glycosidase</keyword>
<dbReference type="GO" id="GO:0042973">
    <property type="term" value="F:glucan endo-1,3-beta-D-glucosidase activity"/>
    <property type="evidence" value="ECO:0007669"/>
    <property type="project" value="UniProtKB-EC"/>
</dbReference>
<reference evidence="13" key="1">
    <citation type="journal article" date="2010" name="Genome Res.">
        <title>Population genomic sequencing of Coccidioides fungi reveals recent hybridization and transposon control.</title>
        <authorList>
            <person name="Neafsey D.E."/>
            <person name="Barker B.M."/>
            <person name="Sharpton T.J."/>
            <person name="Stajich J.E."/>
            <person name="Park D.J."/>
            <person name="Whiston E."/>
            <person name="Hung C.-Y."/>
            <person name="McMahan C."/>
            <person name="White J."/>
            <person name="Sykes S."/>
            <person name="Heiman D."/>
            <person name="Young S."/>
            <person name="Zeng Q."/>
            <person name="Abouelleil A."/>
            <person name="Aftuck L."/>
            <person name="Bessette D."/>
            <person name="Brown A."/>
            <person name="FitzGerald M."/>
            <person name="Lui A."/>
            <person name="Macdonald J.P."/>
            <person name="Priest M."/>
            <person name="Orbach M.J."/>
            <person name="Galgiani J.N."/>
            <person name="Kirkland T.N."/>
            <person name="Cole G.T."/>
            <person name="Birren B.W."/>
            <person name="Henn M.R."/>
            <person name="Taylor J.W."/>
            <person name="Rounsley S.D."/>
        </authorList>
    </citation>
    <scope>NUCLEOTIDE SEQUENCE [LARGE SCALE GENOMIC DNA]</scope>
    <source>
        <strain evidence="13">RMSCC 2394</strain>
    </source>
</reference>
<dbReference type="Pfam" id="PF10287">
    <property type="entry name" value="YJL171C_Tos1_C"/>
    <property type="match status" value="1"/>
</dbReference>
<dbReference type="PANTHER" id="PTHR31737:SF2">
    <property type="entry name" value="PROTEIN TOS1"/>
    <property type="match status" value="1"/>
</dbReference>
<evidence type="ECO:0000256" key="5">
    <source>
        <dbReference type="ARBA" id="ARBA00022801"/>
    </source>
</evidence>
<feature type="compositionally biased region" description="Basic and acidic residues" evidence="8">
    <location>
        <begin position="167"/>
        <end position="187"/>
    </location>
</feature>
<dbReference type="OrthoDB" id="118256at2759"/>
<evidence type="ECO:0000313" key="12">
    <source>
        <dbReference type="EMBL" id="KMP09814.1"/>
    </source>
</evidence>
<feature type="region of interest" description="Disordered" evidence="8">
    <location>
        <begin position="153"/>
        <end position="190"/>
    </location>
</feature>
<name>A0A0J6YRB6_COCIT</name>
<dbReference type="InterPro" id="IPR018807">
    <property type="entry name" value="YJL171C/Tos1_N"/>
</dbReference>
<comment type="catalytic activity">
    <reaction evidence="1">
        <text>Hydrolysis of (1-&gt;3)-beta-D-glucosidic linkages in (1-&gt;3)-beta-D-glucans.</text>
        <dbReference type="EC" id="3.2.1.39"/>
    </reaction>
</comment>
<protein>
    <recommendedName>
        <fullName evidence="3">glucan endo-1,3-beta-D-glucosidase</fullName>
        <ecNumber evidence="3">3.2.1.39</ecNumber>
    </recommendedName>
</protein>
<evidence type="ECO:0000256" key="9">
    <source>
        <dbReference type="SAM" id="SignalP"/>
    </source>
</evidence>
<evidence type="ECO:0000256" key="8">
    <source>
        <dbReference type="SAM" id="MobiDB-lite"/>
    </source>
</evidence>
<feature type="signal peptide" evidence="9">
    <location>
        <begin position="1"/>
        <end position="20"/>
    </location>
</feature>
<organism evidence="12 13">
    <name type="scientific">Coccidioides immitis RMSCC 2394</name>
    <dbReference type="NCBI Taxonomy" id="404692"/>
    <lineage>
        <taxon>Eukaryota</taxon>
        <taxon>Fungi</taxon>
        <taxon>Dikarya</taxon>
        <taxon>Ascomycota</taxon>
        <taxon>Pezizomycotina</taxon>
        <taxon>Eurotiomycetes</taxon>
        <taxon>Eurotiomycetidae</taxon>
        <taxon>Onygenales</taxon>
        <taxon>Onygenaceae</taxon>
        <taxon>Coccidioides</taxon>
    </lineage>
</organism>
<evidence type="ECO:0000256" key="1">
    <source>
        <dbReference type="ARBA" id="ARBA00000382"/>
    </source>
</evidence>
<evidence type="ECO:0000313" key="13">
    <source>
        <dbReference type="Proteomes" id="UP000054565"/>
    </source>
</evidence>
<evidence type="ECO:0000259" key="10">
    <source>
        <dbReference type="Pfam" id="PF10287"/>
    </source>
</evidence>
<dbReference type="STRING" id="404692.A0A0J6YRB6"/>